<dbReference type="RefSeq" id="WP_245918468.1">
    <property type="nucleotide sequence ID" value="NZ_BFAZ01000009.1"/>
</dbReference>
<keyword evidence="3" id="KW-1185">Reference proteome</keyword>
<accession>A0A2P2DGQ8</accession>
<comment type="caution">
    <text evidence="2">The sequence shown here is derived from an EMBL/GenBank/DDBJ whole genome shotgun (WGS) entry which is preliminary data.</text>
</comment>
<organism evidence="2 3">
    <name type="scientific">Leptospira ellinghausenii</name>
    <dbReference type="NCBI Taxonomy" id="1917822"/>
    <lineage>
        <taxon>Bacteria</taxon>
        <taxon>Pseudomonadati</taxon>
        <taxon>Spirochaetota</taxon>
        <taxon>Spirochaetia</taxon>
        <taxon>Leptospirales</taxon>
        <taxon>Leptospiraceae</taxon>
        <taxon>Leptospira</taxon>
    </lineage>
</organism>
<gene>
    <name evidence="2" type="ORF">LPTSP2_31190</name>
</gene>
<dbReference type="InterPro" id="IPR004360">
    <property type="entry name" value="Glyas_Fos-R_dOase_dom"/>
</dbReference>
<proteinExistence type="predicted"/>
<protein>
    <submittedName>
        <fullName evidence="2">Glyoxalase-like domain protein</fullName>
    </submittedName>
</protein>
<dbReference type="InterPro" id="IPR029068">
    <property type="entry name" value="Glyas_Bleomycin-R_OHBP_Dase"/>
</dbReference>
<feature type="domain" description="VOC" evidence="1">
    <location>
        <begin position="9"/>
        <end position="131"/>
    </location>
</feature>
<dbReference type="Pfam" id="PF00903">
    <property type="entry name" value="Glyoxalase"/>
    <property type="match status" value="1"/>
</dbReference>
<reference evidence="3" key="1">
    <citation type="journal article" date="2019" name="Microbiol. Immunol.">
        <title>Molecular and phenotypic characterization of Leptospira johnsonii sp. nov., Leptospira ellinghausenii sp. nov. and Leptospira ryugenii sp. nov. isolated from soil and water in Japan.</title>
        <authorList>
            <person name="Masuzawa T."/>
            <person name="Saito M."/>
            <person name="Nakao R."/>
            <person name="Nikaido Y."/>
            <person name="Matsumoto M."/>
            <person name="Ogawa M."/>
            <person name="Yokoyama M."/>
            <person name="Hidaka Y."/>
            <person name="Tomita J."/>
            <person name="Sakakibara K."/>
            <person name="Suzuki K."/>
            <person name="Yasuda S."/>
            <person name="Sato H."/>
            <person name="Yamaguchi M."/>
            <person name="Yoshida S.I."/>
            <person name="Koizumi N."/>
            <person name="Kawamura Y."/>
        </authorList>
    </citation>
    <scope>NUCLEOTIDE SEQUENCE [LARGE SCALE GENOMIC DNA]</scope>
    <source>
        <strain evidence="3">E18</strain>
    </source>
</reference>
<dbReference type="AlphaFoldDB" id="A0A2P2DGQ8"/>
<dbReference type="InterPro" id="IPR037523">
    <property type="entry name" value="VOC_core"/>
</dbReference>
<dbReference type="Gene3D" id="3.30.720.120">
    <property type="match status" value="1"/>
</dbReference>
<evidence type="ECO:0000259" key="1">
    <source>
        <dbReference type="PROSITE" id="PS51819"/>
    </source>
</evidence>
<dbReference type="Gene3D" id="3.30.720.110">
    <property type="match status" value="1"/>
</dbReference>
<dbReference type="PROSITE" id="PS51819">
    <property type="entry name" value="VOC"/>
    <property type="match status" value="1"/>
</dbReference>
<name>A0A2P2DGQ8_9LEPT</name>
<dbReference type="EMBL" id="BFAZ01000009">
    <property type="protein sequence ID" value="GBF43816.1"/>
    <property type="molecule type" value="Genomic_DNA"/>
</dbReference>
<dbReference type="Proteomes" id="UP000245206">
    <property type="component" value="Unassembled WGS sequence"/>
</dbReference>
<dbReference type="SUPFAM" id="SSF54593">
    <property type="entry name" value="Glyoxalase/Bleomycin resistance protein/Dihydroxybiphenyl dioxygenase"/>
    <property type="match status" value="1"/>
</dbReference>
<sequence length="133" mass="15549">MNPMIKTAGINQIGIITEKLIESKEFFQKWLGWRVKFESEWFLLLSHPEKEDREIAFMLPNQTVVRKSYFQKPYIGQGIWLIIESEEIETLYAQMVKAGAPIDLPITKEEWGDLHFTMIDPNGIGLDFVQMRS</sequence>
<evidence type="ECO:0000313" key="2">
    <source>
        <dbReference type="EMBL" id="GBF43816.1"/>
    </source>
</evidence>
<evidence type="ECO:0000313" key="3">
    <source>
        <dbReference type="Proteomes" id="UP000245206"/>
    </source>
</evidence>